<dbReference type="PANTHER" id="PTHR30283:SF4">
    <property type="entry name" value="PEROXIDE STRESS RESISTANCE PROTEIN YAAA"/>
    <property type="match status" value="1"/>
</dbReference>
<proteinExistence type="inferred from homology"/>
<dbReference type="PANTHER" id="PTHR30283">
    <property type="entry name" value="PEROXIDE STRESS RESPONSE PROTEIN YAAA"/>
    <property type="match status" value="1"/>
</dbReference>
<evidence type="ECO:0000313" key="3">
    <source>
        <dbReference type="Proteomes" id="UP000788426"/>
    </source>
</evidence>
<dbReference type="InterPro" id="IPR005583">
    <property type="entry name" value="YaaA"/>
</dbReference>
<gene>
    <name evidence="2" type="ORF">KZO38_04370</name>
</gene>
<organism evidence="2 3">
    <name type="scientific">Hoylesella nanceiensis</name>
    <dbReference type="NCBI Taxonomy" id="425941"/>
    <lineage>
        <taxon>Bacteria</taxon>
        <taxon>Pseudomonadati</taxon>
        <taxon>Bacteroidota</taxon>
        <taxon>Bacteroidia</taxon>
        <taxon>Bacteroidales</taxon>
        <taxon>Prevotellaceae</taxon>
        <taxon>Hoylesella</taxon>
    </lineage>
</organism>
<evidence type="ECO:0000313" key="2">
    <source>
        <dbReference type="EMBL" id="MBW4768993.1"/>
    </source>
</evidence>
<sequence length="252" mass="28921">MQILLSCAKDMVAQAECAKIQQTEPLFLQEAINNAREMAAYSAEELSSMLKINSQLGAINKMRYNDFMLPQTTLPAVLAYSGIAYKYLNAQSFSKKQMNFAQKHLWITSFLYGLLRPCDGIKNYRLEGNVVLPSNNQSMFDYWKPLLTDCLIDSVKQDDGILVYLASAEMKRLFDWKKVTKAIKVIQPEFMVHKDGKLKSIVVYAKMCRGTMTRYIIENECKHIDQLKDFDFEGFEFHSEDKKAGKLLFTLG</sequence>
<dbReference type="Pfam" id="PF03883">
    <property type="entry name" value="H2O2_YaaD"/>
    <property type="match status" value="1"/>
</dbReference>
<reference evidence="2 3" key="1">
    <citation type="submission" date="2021-07" db="EMBL/GenBank/DDBJ databases">
        <title>Genomic diversity and antimicrobial resistance of Prevotella spp. isolated from chronic lung disease airways.</title>
        <authorList>
            <person name="Webb K.A."/>
            <person name="Olagoke O.S."/>
            <person name="Baird T."/>
            <person name="Neill J."/>
            <person name="Pham A."/>
            <person name="Wells T.J."/>
            <person name="Ramsay K.A."/>
            <person name="Bell S.C."/>
            <person name="Sarovich D.S."/>
            <person name="Price E.P."/>
        </authorList>
    </citation>
    <scope>NUCLEOTIDE SEQUENCE [LARGE SCALE GENOMIC DNA]</scope>
    <source>
        <strain evidence="2 3">SCHI0011.S.12</strain>
    </source>
</reference>
<accession>A0ABS6YE39</accession>
<dbReference type="HAMAP" id="MF_00652">
    <property type="entry name" value="UPF0246"/>
    <property type="match status" value="1"/>
</dbReference>
<evidence type="ECO:0000256" key="1">
    <source>
        <dbReference type="HAMAP-Rule" id="MF_00652"/>
    </source>
</evidence>
<name>A0ABS6YE39_9BACT</name>
<keyword evidence="3" id="KW-1185">Reference proteome</keyword>
<comment type="similarity">
    <text evidence="1">Belongs to the UPF0246 family.</text>
</comment>
<dbReference type="RefSeq" id="WP_219480357.1">
    <property type="nucleotide sequence ID" value="NZ_JAHXCT010000003.1"/>
</dbReference>
<dbReference type="EMBL" id="JAHXCT010000003">
    <property type="protein sequence ID" value="MBW4768993.1"/>
    <property type="molecule type" value="Genomic_DNA"/>
</dbReference>
<comment type="caution">
    <text evidence="2">The sequence shown here is derived from an EMBL/GenBank/DDBJ whole genome shotgun (WGS) entry which is preliminary data.</text>
</comment>
<dbReference type="Proteomes" id="UP000788426">
    <property type="component" value="Unassembled WGS sequence"/>
</dbReference>
<protein>
    <recommendedName>
        <fullName evidence="1">UPF0246 protein KZO38_04370</fullName>
    </recommendedName>
</protein>